<sequence>MPVACCFGYYNFVVYFEVWVVVSTTRFVLFAQDCFSYSESFVVPYKS</sequence>
<evidence type="ECO:0000313" key="1">
    <source>
        <dbReference type="EMBL" id="BAE90199.1"/>
    </source>
</evidence>
<reference evidence="1" key="1">
    <citation type="journal article" date="2007" name="PLoS Biol.">
        <title>Rate of evolution in brain-expressed genes in humans and other primates.</title>
        <authorList>
            <person name="Wang H.-Y."/>
            <person name="Chien H.-C."/>
            <person name="Osada N."/>
            <person name="Hashimoto K."/>
            <person name="Sugano S."/>
            <person name="Gojobori T."/>
            <person name="Chou C.-K."/>
            <person name="Tsai S.-F."/>
            <person name="Wu C.-I."/>
            <person name="Shen C.-K.J."/>
        </authorList>
    </citation>
    <scope>NUCLEOTIDE SEQUENCE</scope>
</reference>
<dbReference type="EMBL" id="AB173137">
    <property type="protein sequence ID" value="BAE90199.1"/>
    <property type="molecule type" value="mRNA"/>
</dbReference>
<dbReference type="AlphaFoldDB" id="I7GD38"/>
<dbReference type="GO" id="GO:0003964">
    <property type="term" value="F:RNA-directed DNA polymerase activity"/>
    <property type="evidence" value="ECO:0007669"/>
    <property type="project" value="UniProtKB-KW"/>
</dbReference>
<keyword evidence="1" id="KW-0548">Nucleotidyltransferase</keyword>
<accession>I7GD38</accession>
<keyword evidence="1" id="KW-0808">Transferase</keyword>
<name>I7GD38_MACFA</name>
<keyword evidence="1" id="KW-0695">RNA-directed DNA polymerase</keyword>
<organism evidence="1">
    <name type="scientific">Macaca fascicularis</name>
    <name type="common">Crab-eating macaque</name>
    <name type="synonym">Cynomolgus monkey</name>
    <dbReference type="NCBI Taxonomy" id="9541"/>
    <lineage>
        <taxon>Eukaryota</taxon>
        <taxon>Metazoa</taxon>
        <taxon>Chordata</taxon>
        <taxon>Craniata</taxon>
        <taxon>Vertebrata</taxon>
        <taxon>Euteleostomi</taxon>
        <taxon>Mammalia</taxon>
        <taxon>Eutheria</taxon>
        <taxon>Euarchontoglires</taxon>
        <taxon>Primates</taxon>
        <taxon>Haplorrhini</taxon>
        <taxon>Catarrhini</taxon>
        <taxon>Cercopithecidae</taxon>
        <taxon>Cercopithecinae</taxon>
        <taxon>Macaca</taxon>
    </lineage>
</organism>
<proteinExistence type="evidence at transcript level"/>
<protein>
    <submittedName>
        <fullName evidence="1">Macaca fascicularis brain cDNA clone: QflA-21201, similar to human similar to LINE-1 REVERSE TRANSCRIPTASE HOMOLOG(LOC401620), mRNA, RefSeq: XM_377062.1</fullName>
    </submittedName>
</protein>